<keyword evidence="3" id="KW-0809">Transit peptide</keyword>
<dbReference type="PANTHER" id="PTHR13068:SF133">
    <property type="entry name" value="MITOCHONDRIAL TRANSCRIPTION TERMINATION FACTOR FAMILY PROTEIN"/>
    <property type="match status" value="1"/>
</dbReference>
<dbReference type="Gene3D" id="1.25.70.10">
    <property type="entry name" value="Transcription termination factor 3, mitochondrial"/>
    <property type="match status" value="1"/>
</dbReference>
<dbReference type="SMART" id="SM00733">
    <property type="entry name" value="Mterf"/>
    <property type="match status" value="6"/>
</dbReference>
<reference evidence="4 5" key="1">
    <citation type="journal article" date="2021" name="Comput. Struct. Biotechnol. J.">
        <title>De novo genome assembly of the potent medicinal plant Rehmannia glutinosa using nanopore technology.</title>
        <authorList>
            <person name="Ma L."/>
            <person name="Dong C."/>
            <person name="Song C."/>
            <person name="Wang X."/>
            <person name="Zheng X."/>
            <person name="Niu Y."/>
            <person name="Chen S."/>
            <person name="Feng W."/>
        </authorList>
    </citation>
    <scope>NUCLEOTIDE SEQUENCE [LARGE SCALE GENOMIC DNA]</scope>
    <source>
        <strain evidence="4">DH-2019</strain>
    </source>
</reference>
<evidence type="ECO:0000313" key="5">
    <source>
        <dbReference type="Proteomes" id="UP001318860"/>
    </source>
</evidence>
<keyword evidence="2" id="KW-0804">Transcription</keyword>
<dbReference type="Pfam" id="PF02536">
    <property type="entry name" value="mTERF"/>
    <property type="match status" value="1"/>
</dbReference>
<dbReference type="InterPro" id="IPR038538">
    <property type="entry name" value="MTERF_sf"/>
</dbReference>
<keyword evidence="5" id="KW-1185">Reference proteome</keyword>
<comment type="caution">
    <text evidence="4">The sequence shown here is derived from an EMBL/GenBank/DDBJ whole genome shotgun (WGS) entry which is preliminary data.</text>
</comment>
<evidence type="ECO:0000313" key="4">
    <source>
        <dbReference type="EMBL" id="KAK6164760.1"/>
    </source>
</evidence>
<evidence type="ECO:0000256" key="2">
    <source>
        <dbReference type="ARBA" id="ARBA00022472"/>
    </source>
</evidence>
<keyword evidence="2" id="KW-0806">Transcription termination</keyword>
<name>A0ABR0Y0E3_REHGL</name>
<dbReference type="EMBL" id="JABTTQ020000001">
    <property type="protein sequence ID" value="KAK6164760.1"/>
    <property type="molecule type" value="Genomic_DNA"/>
</dbReference>
<dbReference type="Proteomes" id="UP001318860">
    <property type="component" value="Unassembled WGS sequence"/>
</dbReference>
<comment type="similarity">
    <text evidence="1">Belongs to the mTERF family.</text>
</comment>
<sequence>MFAIFCRRGLRVPCKDCIFVGPQILAPQNAVLVKPFSSRKPSPSVCENASEQSFTVSYLVNSCGLSSNDAVSVSKKVCFKSPEKPDAVLELLRQYGFTDAHIPRLVISWPGVFVACPNKTLLPKLEFFRSIGVPLPVLAQNLSVYPTILKKSLKNSLIPLCNDFRCLLQSDERVVHIFSRAPRAFAGGWSKEMISHIISILRERGMPESSIVSLFLHQPFMLHIGRDKLAAHVDRAIEMGFDISKGKFIRAIQVFVDLSESTLKHKMEAYRKCGWSESDAIAAFSRYPLCMKLSEKKIMANMDFLVNKLGCKPAAIAQCPVILGMSLDKRIKPRCLVARILNEKGLKNMTSVTYLLVVSEEKFLKRYIAKYKGDVPELLDIYRGKLSRP</sequence>
<proteinExistence type="inferred from homology"/>
<evidence type="ECO:0000256" key="3">
    <source>
        <dbReference type="ARBA" id="ARBA00022946"/>
    </source>
</evidence>
<keyword evidence="2" id="KW-0805">Transcription regulation</keyword>
<dbReference type="PANTHER" id="PTHR13068">
    <property type="entry name" value="CGI-12 PROTEIN-RELATED"/>
    <property type="match status" value="1"/>
</dbReference>
<gene>
    <name evidence="4" type="ORF">DH2020_001624</name>
</gene>
<dbReference type="InterPro" id="IPR003690">
    <property type="entry name" value="MTERF"/>
</dbReference>
<evidence type="ECO:0000256" key="1">
    <source>
        <dbReference type="ARBA" id="ARBA00007692"/>
    </source>
</evidence>
<accession>A0ABR0Y0E3</accession>
<organism evidence="4 5">
    <name type="scientific">Rehmannia glutinosa</name>
    <name type="common">Chinese foxglove</name>
    <dbReference type="NCBI Taxonomy" id="99300"/>
    <lineage>
        <taxon>Eukaryota</taxon>
        <taxon>Viridiplantae</taxon>
        <taxon>Streptophyta</taxon>
        <taxon>Embryophyta</taxon>
        <taxon>Tracheophyta</taxon>
        <taxon>Spermatophyta</taxon>
        <taxon>Magnoliopsida</taxon>
        <taxon>eudicotyledons</taxon>
        <taxon>Gunneridae</taxon>
        <taxon>Pentapetalae</taxon>
        <taxon>asterids</taxon>
        <taxon>lamiids</taxon>
        <taxon>Lamiales</taxon>
        <taxon>Orobanchaceae</taxon>
        <taxon>Rehmannieae</taxon>
        <taxon>Rehmannia</taxon>
    </lineage>
</organism>
<protein>
    <submittedName>
        <fullName evidence="4">Uncharacterized protein</fullName>
    </submittedName>
</protein>